<comment type="caution">
    <text evidence="2">The sequence shown here is derived from an EMBL/GenBank/DDBJ whole genome shotgun (WGS) entry which is preliminary data.</text>
</comment>
<proteinExistence type="predicted"/>
<dbReference type="Proteomes" id="UP000651452">
    <property type="component" value="Unassembled WGS sequence"/>
</dbReference>
<protein>
    <submittedName>
        <fullName evidence="2">Uncharacterized protein</fullName>
    </submittedName>
</protein>
<keyword evidence="3" id="KW-1185">Reference proteome</keyword>
<feature type="region of interest" description="Disordered" evidence="1">
    <location>
        <begin position="1"/>
        <end position="22"/>
    </location>
</feature>
<dbReference type="EMBL" id="RZGK01000015">
    <property type="protein sequence ID" value="KAF9693889.1"/>
    <property type="molecule type" value="Genomic_DNA"/>
</dbReference>
<dbReference type="AlphaFoldDB" id="A0A8H7IX30"/>
<accession>A0A8H7IX30</accession>
<gene>
    <name evidence="2" type="ORF">EKO04_008372</name>
</gene>
<evidence type="ECO:0000313" key="3">
    <source>
        <dbReference type="Proteomes" id="UP000651452"/>
    </source>
</evidence>
<evidence type="ECO:0000256" key="1">
    <source>
        <dbReference type="SAM" id="MobiDB-lite"/>
    </source>
</evidence>
<evidence type="ECO:0000313" key="2">
    <source>
        <dbReference type="EMBL" id="KAF9693889.1"/>
    </source>
</evidence>
<reference evidence="2" key="1">
    <citation type="submission" date="2018-12" db="EMBL/GenBank/DDBJ databases">
        <authorList>
            <person name="Syme R.A."/>
            <person name="Farfan-Caceres L."/>
            <person name="Lichtenzveig J."/>
        </authorList>
    </citation>
    <scope>NUCLEOTIDE SEQUENCE</scope>
    <source>
        <strain evidence="2">Al4</strain>
    </source>
</reference>
<feature type="region of interest" description="Disordered" evidence="1">
    <location>
        <begin position="39"/>
        <end position="78"/>
    </location>
</feature>
<sequence length="112" mass="12508">MSRLSPHHAPSTLTTRHPPSPHWTSLLFLRIARLFARVDGDNDDDDDHDNNNSNSNHNHNHNNHNNKNNVDSALPPANRLSTPVMPVYACLCLSTPVYACRRPSPFAQVSPP</sequence>
<organism evidence="2 3">
    <name type="scientific">Ascochyta lentis</name>
    <dbReference type="NCBI Taxonomy" id="205686"/>
    <lineage>
        <taxon>Eukaryota</taxon>
        <taxon>Fungi</taxon>
        <taxon>Dikarya</taxon>
        <taxon>Ascomycota</taxon>
        <taxon>Pezizomycotina</taxon>
        <taxon>Dothideomycetes</taxon>
        <taxon>Pleosporomycetidae</taxon>
        <taxon>Pleosporales</taxon>
        <taxon>Pleosporineae</taxon>
        <taxon>Didymellaceae</taxon>
        <taxon>Ascochyta</taxon>
    </lineage>
</organism>
<name>A0A8H7IX30_9PLEO</name>
<reference evidence="2" key="2">
    <citation type="submission" date="2020-09" db="EMBL/GenBank/DDBJ databases">
        <title>Reference genome assembly for Australian Ascochyta lentis isolate Al4.</title>
        <authorList>
            <person name="Lee R.C."/>
            <person name="Farfan-Caceres L.M."/>
            <person name="Debler J.W."/>
            <person name="Williams A.H."/>
            <person name="Henares B.M."/>
        </authorList>
    </citation>
    <scope>NUCLEOTIDE SEQUENCE</scope>
    <source>
        <strain evidence="2">Al4</strain>
    </source>
</reference>